<gene>
    <name evidence="2" type="ORF">B296_00029109</name>
    <name evidence="3" type="ORF">BHM03_00041523</name>
</gene>
<feature type="non-terminal residue" evidence="2">
    <location>
        <position position="1"/>
    </location>
</feature>
<organism evidence="2 4">
    <name type="scientific">Ensete ventricosum</name>
    <name type="common">Abyssinian banana</name>
    <name type="synonym">Musa ensete</name>
    <dbReference type="NCBI Taxonomy" id="4639"/>
    <lineage>
        <taxon>Eukaryota</taxon>
        <taxon>Viridiplantae</taxon>
        <taxon>Streptophyta</taxon>
        <taxon>Embryophyta</taxon>
        <taxon>Tracheophyta</taxon>
        <taxon>Spermatophyta</taxon>
        <taxon>Magnoliopsida</taxon>
        <taxon>Liliopsida</taxon>
        <taxon>Zingiberales</taxon>
        <taxon>Musaceae</taxon>
        <taxon>Ensete</taxon>
    </lineage>
</organism>
<dbReference type="Proteomes" id="UP000287651">
    <property type="component" value="Unassembled WGS sequence"/>
</dbReference>
<protein>
    <submittedName>
        <fullName evidence="2">Uncharacterized protein</fullName>
    </submittedName>
</protein>
<evidence type="ECO:0000313" key="2">
    <source>
        <dbReference type="EMBL" id="RRT58695.1"/>
    </source>
</evidence>
<keyword evidence="1" id="KW-0812">Transmembrane</keyword>
<sequence length="67" mass="7632">FARTCKASEFGLRVTFFFIIFVHYLPFRLIIIKLLLNLVVCTALQALLVARSCGHVHHLSHPSYASM</sequence>
<reference evidence="2" key="3">
    <citation type="submission" date="2018-09" db="EMBL/GenBank/DDBJ databases">
        <authorList>
            <person name="Harrison J."/>
            <person name="Moore K.A."/>
            <person name="Paszkiewicz K."/>
            <person name="Jones T."/>
            <person name="Grant M."/>
            <person name="Ambacheew D."/>
            <person name="Muzemil S."/>
            <person name="Studholme D."/>
        </authorList>
    </citation>
    <scope>NUCLEOTIDE SEQUENCE</scope>
</reference>
<reference evidence="3" key="2">
    <citation type="journal article" date="2018" name="Data Brief">
        <title>Genome sequence data from 17 accessions of Ensete ventricosum, a staple food crop for millions in Ethiopia.</title>
        <authorList>
            <person name="Yemataw Z."/>
            <person name="Muzemil S."/>
            <person name="Ambachew D."/>
            <person name="Tripathi L."/>
            <person name="Tesfaye K."/>
            <person name="Chala A."/>
            <person name="Farbos A."/>
            <person name="O'Neill P."/>
            <person name="Moore K."/>
            <person name="Grant M."/>
            <person name="Studholme D.J."/>
        </authorList>
    </citation>
    <scope>NUCLEOTIDE SEQUENCE [LARGE SCALE GENOMIC DNA]</scope>
    <source>
        <tissue evidence="3">Leaf</tissue>
    </source>
</reference>
<dbReference type="AlphaFoldDB" id="A0A426Z3Y1"/>
<keyword evidence="1" id="KW-0472">Membrane</keyword>
<name>A0A426Z3Y1_ENSVE</name>
<dbReference type="Proteomes" id="UP000290560">
    <property type="component" value="Unassembled WGS sequence"/>
</dbReference>
<dbReference type="EMBL" id="AMZH03008558">
    <property type="protein sequence ID" value="RRT58695.1"/>
    <property type="molecule type" value="Genomic_DNA"/>
</dbReference>
<evidence type="ECO:0000313" key="3">
    <source>
        <dbReference type="EMBL" id="RZR74705.1"/>
    </source>
</evidence>
<dbReference type="EMBL" id="KV876351">
    <property type="protein sequence ID" value="RZR74705.1"/>
    <property type="molecule type" value="Genomic_DNA"/>
</dbReference>
<evidence type="ECO:0000256" key="1">
    <source>
        <dbReference type="SAM" id="Phobius"/>
    </source>
</evidence>
<proteinExistence type="predicted"/>
<keyword evidence="1" id="KW-1133">Transmembrane helix</keyword>
<reference evidence="2 4" key="1">
    <citation type="journal article" date="2014" name="Agronomy (Basel)">
        <title>A Draft Genome Sequence for Ensete ventricosum, the Drought-Tolerant Tree Against Hunger.</title>
        <authorList>
            <person name="Harrison J."/>
            <person name="Moore K.A."/>
            <person name="Paszkiewicz K."/>
            <person name="Jones T."/>
            <person name="Grant M."/>
            <person name="Ambacheew D."/>
            <person name="Muzemil S."/>
            <person name="Studholme D.J."/>
        </authorList>
    </citation>
    <scope>NUCLEOTIDE SEQUENCE [LARGE SCALE GENOMIC DNA]</scope>
</reference>
<accession>A0A426Z3Y1</accession>
<evidence type="ECO:0000313" key="4">
    <source>
        <dbReference type="Proteomes" id="UP000287651"/>
    </source>
</evidence>
<feature type="transmembrane region" description="Helical" evidence="1">
    <location>
        <begin position="7"/>
        <end position="24"/>
    </location>
</feature>